<dbReference type="PANTHER" id="PTHR43047:SF9">
    <property type="entry name" value="HISTIDINE KINASE"/>
    <property type="match status" value="1"/>
</dbReference>
<organism evidence="16 17">
    <name type="scientific">Azospirillum brasilense</name>
    <dbReference type="NCBI Taxonomy" id="192"/>
    <lineage>
        <taxon>Bacteria</taxon>
        <taxon>Pseudomonadati</taxon>
        <taxon>Pseudomonadota</taxon>
        <taxon>Alphaproteobacteria</taxon>
        <taxon>Rhodospirillales</taxon>
        <taxon>Azospirillaceae</taxon>
        <taxon>Azospirillum</taxon>
    </lineage>
</organism>
<comment type="caution">
    <text evidence="16">The sequence shown here is derived from an EMBL/GenBank/DDBJ whole genome shotgun (WGS) entry which is preliminary data.</text>
</comment>
<keyword evidence="6" id="KW-0418">Kinase</keyword>
<evidence type="ECO:0000256" key="3">
    <source>
        <dbReference type="ARBA" id="ARBA00022553"/>
    </source>
</evidence>
<reference evidence="16 17" key="1">
    <citation type="submission" date="2017-07" db="EMBL/GenBank/DDBJ databases">
        <title>Whole genome sequence of Azospirillum brasilense 2A1, a potential biofertilizer strain.</title>
        <authorList>
            <person name="Fontana C.A."/>
            <person name="Toffoli L.M."/>
            <person name="Salazar S.M."/>
            <person name="Puglisi E."/>
            <person name="Pedraza R."/>
            <person name="Bassi D."/>
            <person name="Cocconcelli P.S."/>
        </authorList>
    </citation>
    <scope>NUCLEOTIDE SEQUENCE [LARGE SCALE GENOMIC DNA]</scope>
    <source>
        <strain evidence="16 17">2A1</strain>
        <plasmid evidence="16">unnamed</plasmid>
    </source>
</reference>
<feature type="modified residue" description="4-aspartylphosphate" evidence="10">
    <location>
        <position position="897"/>
    </location>
</feature>
<dbReference type="Pfam" id="PF08448">
    <property type="entry name" value="PAS_4"/>
    <property type="match status" value="1"/>
</dbReference>
<dbReference type="EMBL" id="NOWT01000062">
    <property type="protein sequence ID" value="OYD80298.1"/>
    <property type="molecule type" value="Genomic_DNA"/>
</dbReference>
<dbReference type="SUPFAM" id="SSF55874">
    <property type="entry name" value="ATPase domain of HSP90 chaperone/DNA topoisomerase II/histidine kinase"/>
    <property type="match status" value="1"/>
</dbReference>
<evidence type="ECO:0000256" key="5">
    <source>
        <dbReference type="ARBA" id="ARBA00022741"/>
    </source>
</evidence>
<comment type="function">
    <text evidence="8">Putative oxygen sensor; modulates the activity of FixJ, a transcriptional activator of nitrogen fixation fixK gene. FixL probably acts as a kinase that phosphorylates FixJ.</text>
</comment>
<dbReference type="Pfam" id="PF00512">
    <property type="entry name" value="HisKA"/>
    <property type="match status" value="1"/>
</dbReference>
<feature type="domain" description="PAS" evidence="14">
    <location>
        <begin position="343"/>
        <end position="396"/>
    </location>
</feature>
<dbReference type="SUPFAM" id="SSF52172">
    <property type="entry name" value="CheY-like"/>
    <property type="match status" value="1"/>
</dbReference>
<geneLocation type="plasmid" evidence="16">
    <name>unnamed</name>
</geneLocation>
<dbReference type="SUPFAM" id="SSF47384">
    <property type="entry name" value="Homodimeric domain of signal transducing histidine kinase"/>
    <property type="match status" value="1"/>
</dbReference>
<dbReference type="GO" id="GO:0000155">
    <property type="term" value="F:phosphorelay sensor kinase activity"/>
    <property type="evidence" value="ECO:0007669"/>
    <property type="project" value="InterPro"/>
</dbReference>
<name>A0A235H382_AZOBR</name>
<protein>
    <recommendedName>
        <fullName evidence="9">Sensor protein FixL</fullName>
        <ecNumber evidence="2">2.7.13.3</ecNumber>
    </recommendedName>
</protein>
<dbReference type="SUPFAM" id="SSF55785">
    <property type="entry name" value="PYP-like sensor domain (PAS domain)"/>
    <property type="match status" value="2"/>
</dbReference>
<dbReference type="SMART" id="SM00388">
    <property type="entry name" value="HisKA"/>
    <property type="match status" value="1"/>
</dbReference>
<dbReference type="EC" id="2.7.13.3" evidence="2"/>
<dbReference type="InterPro" id="IPR003594">
    <property type="entry name" value="HATPase_dom"/>
</dbReference>
<evidence type="ECO:0000256" key="7">
    <source>
        <dbReference type="ARBA" id="ARBA00022840"/>
    </source>
</evidence>
<keyword evidence="3 10" id="KW-0597">Phosphoprotein</keyword>
<dbReference type="InterPro" id="IPR001789">
    <property type="entry name" value="Sig_transdc_resp-reg_receiver"/>
</dbReference>
<evidence type="ECO:0000256" key="10">
    <source>
        <dbReference type="PROSITE-ProRule" id="PRU00169"/>
    </source>
</evidence>
<dbReference type="InterPro" id="IPR000700">
    <property type="entry name" value="PAS-assoc_C"/>
</dbReference>
<dbReference type="PROSITE" id="PS50110">
    <property type="entry name" value="RESPONSE_REGULATORY"/>
    <property type="match status" value="1"/>
</dbReference>
<dbReference type="InterPro" id="IPR036890">
    <property type="entry name" value="HATPase_C_sf"/>
</dbReference>
<dbReference type="CDD" id="cd00156">
    <property type="entry name" value="REC"/>
    <property type="match status" value="1"/>
</dbReference>
<feature type="domain" description="Histidine kinase" evidence="12">
    <location>
        <begin position="615"/>
        <end position="828"/>
    </location>
</feature>
<dbReference type="GO" id="GO:0009927">
    <property type="term" value="F:histidine phosphotransfer kinase activity"/>
    <property type="evidence" value="ECO:0007669"/>
    <property type="project" value="TreeGrafter"/>
</dbReference>
<sequence>MLSAIIPLGVFAFLIVNDVVDRQEEAVETALAQRTDVLAGAIERHLQVYLEALHGLADSQELRAGNLSAFYGLAKRRSARQSDGVWVVLADATGQQVVNTLVPYGAPLPVRPDMDTAREVLTRRAALVSNVHPGIVAKVPLVTVSVPALRGEQPAFELMLAVPTDIWRRVLAEQHLPDEWIATLTDRAGAVIASTHLHDQYVGKPAFPLLRDVTVSSDIRGLVTGHTVEGIGVRTAFVKMGAYGWTVAIAVPLETLHTPARKSLMTLAFGAGIALLLGLLGSALVARRLAHAMSVLSSAAMAFGRGEAVALPGLAVREAEDVARSFYKAAEIRDRAERDVRLASARLTAIVETAVDAIVVSDETGTIQSVNPAASRFFGYEAEEMIGQNVRMLMPDAERSEHDAYIANYHRTGEARIIGIGRELEGRRKDGSMFPIDVSIAAWGVDGKRFFTAIMRDITERSEAEHQLQQSRLLLETMIESIPDPVFVKDADGRYLLVNEKSCRVFAIERGKVLGARDRDFFLPHVAATMENSDKRVMSTGEVVSQEEELPDVVNGAPHLYLTTKAPLRNVAGSVIGVVGIARDITQSKRAEDALRAAKSEAERANVTKSKFLASASHDLRQPVQSLILFMAALKGQLEGTSSVRLLNSMEQSLDGLRALLEGLLDVSKLDAGLVVAKPVAMPITPVIDRLGDEYGPRAAELGLKFRTISSDAVVKSDPVLLERILRNLVENALRYTVRGGVLVGCRRRGDRLRVEIVDTGIGIAPERQDEVFEEFFQLGNPERDRSKGLGLGLAVVRRLAHLLGHDTDVRSIPGRGSTFAIELPLAANADVVLEGAPVHPFAKGNGIVLVIDDEELVRQGMQAMLEGWGYQVLTAGSRDGAVAVLGDRRPDIILADYRLRDGETGLDAIQTVHVQLGVTIPAAIVTGDTAPERLAEAKAGGCWLLHKPLAAAELRQAVSELMNAAKARA</sequence>
<keyword evidence="5" id="KW-0547">Nucleotide-binding</keyword>
<evidence type="ECO:0000256" key="1">
    <source>
        <dbReference type="ARBA" id="ARBA00000085"/>
    </source>
</evidence>
<dbReference type="InterPro" id="IPR004358">
    <property type="entry name" value="Sig_transdc_His_kin-like_C"/>
</dbReference>
<evidence type="ECO:0000256" key="8">
    <source>
        <dbReference type="ARBA" id="ARBA00059827"/>
    </source>
</evidence>
<dbReference type="Pfam" id="PF02518">
    <property type="entry name" value="HATPase_c"/>
    <property type="match status" value="1"/>
</dbReference>
<evidence type="ECO:0000256" key="4">
    <source>
        <dbReference type="ARBA" id="ARBA00022679"/>
    </source>
</evidence>
<dbReference type="InterPro" id="IPR003661">
    <property type="entry name" value="HisK_dim/P_dom"/>
</dbReference>
<dbReference type="Pfam" id="PF00072">
    <property type="entry name" value="Response_reg"/>
    <property type="match status" value="1"/>
</dbReference>
<feature type="domain" description="PAC" evidence="15">
    <location>
        <begin position="411"/>
        <end position="470"/>
    </location>
</feature>
<evidence type="ECO:0000313" key="16">
    <source>
        <dbReference type="EMBL" id="OYD80298.1"/>
    </source>
</evidence>
<dbReference type="InterPro" id="IPR000014">
    <property type="entry name" value="PAS"/>
</dbReference>
<evidence type="ECO:0000256" key="11">
    <source>
        <dbReference type="SAM" id="Phobius"/>
    </source>
</evidence>
<dbReference type="Proteomes" id="UP000215367">
    <property type="component" value="Unassembled WGS sequence"/>
</dbReference>
<dbReference type="AlphaFoldDB" id="A0A235H382"/>
<proteinExistence type="predicted"/>
<keyword evidence="11" id="KW-0812">Transmembrane</keyword>
<evidence type="ECO:0000256" key="2">
    <source>
        <dbReference type="ARBA" id="ARBA00012438"/>
    </source>
</evidence>
<keyword evidence="7" id="KW-0067">ATP-binding</keyword>
<dbReference type="FunFam" id="3.30.450.20:FF:000060">
    <property type="entry name" value="Sensor protein FixL"/>
    <property type="match status" value="1"/>
</dbReference>
<evidence type="ECO:0000256" key="6">
    <source>
        <dbReference type="ARBA" id="ARBA00022777"/>
    </source>
</evidence>
<keyword evidence="11" id="KW-0472">Membrane</keyword>
<dbReference type="Gene3D" id="1.10.287.130">
    <property type="match status" value="1"/>
</dbReference>
<dbReference type="Gene3D" id="3.40.50.2300">
    <property type="match status" value="1"/>
</dbReference>
<dbReference type="InterPro" id="IPR035965">
    <property type="entry name" value="PAS-like_dom_sf"/>
</dbReference>
<accession>A0A235H382</accession>
<keyword evidence="11" id="KW-1133">Transmembrane helix</keyword>
<dbReference type="Pfam" id="PF13426">
    <property type="entry name" value="PAS_9"/>
    <property type="match status" value="1"/>
</dbReference>
<keyword evidence="16" id="KW-0614">Plasmid</keyword>
<dbReference type="NCBIfam" id="TIGR00229">
    <property type="entry name" value="sensory_box"/>
    <property type="match status" value="2"/>
</dbReference>
<keyword evidence="4" id="KW-0808">Transferase</keyword>
<dbReference type="PROSITE" id="PS50112">
    <property type="entry name" value="PAS"/>
    <property type="match status" value="2"/>
</dbReference>
<dbReference type="PROSITE" id="PS50113">
    <property type="entry name" value="PAC"/>
    <property type="match status" value="2"/>
</dbReference>
<gene>
    <name evidence="16" type="ORF">CHT98_31930</name>
</gene>
<dbReference type="Gene3D" id="3.30.565.10">
    <property type="entry name" value="Histidine kinase-like ATPase, C-terminal domain"/>
    <property type="match status" value="1"/>
</dbReference>
<dbReference type="PANTHER" id="PTHR43047">
    <property type="entry name" value="TWO-COMPONENT HISTIDINE PROTEIN KINASE"/>
    <property type="match status" value="1"/>
</dbReference>
<dbReference type="InterPro" id="IPR036097">
    <property type="entry name" value="HisK_dim/P_sf"/>
</dbReference>
<evidence type="ECO:0000259" key="14">
    <source>
        <dbReference type="PROSITE" id="PS50112"/>
    </source>
</evidence>
<comment type="catalytic activity">
    <reaction evidence="1">
        <text>ATP + protein L-histidine = ADP + protein N-phospho-L-histidine.</text>
        <dbReference type="EC" id="2.7.13.3"/>
    </reaction>
</comment>
<feature type="domain" description="Response regulatory" evidence="13">
    <location>
        <begin position="848"/>
        <end position="963"/>
    </location>
</feature>
<dbReference type="SMART" id="SM00091">
    <property type="entry name" value="PAS"/>
    <property type="match status" value="2"/>
</dbReference>
<dbReference type="PRINTS" id="PR00344">
    <property type="entry name" value="BCTRLSENSOR"/>
</dbReference>
<dbReference type="GO" id="GO:0005524">
    <property type="term" value="F:ATP binding"/>
    <property type="evidence" value="ECO:0007669"/>
    <property type="project" value="UniProtKB-KW"/>
</dbReference>
<dbReference type="SMART" id="SM00448">
    <property type="entry name" value="REC"/>
    <property type="match status" value="1"/>
</dbReference>
<evidence type="ECO:0000313" key="17">
    <source>
        <dbReference type="Proteomes" id="UP000215367"/>
    </source>
</evidence>
<feature type="domain" description="PAC" evidence="15">
    <location>
        <begin position="544"/>
        <end position="597"/>
    </location>
</feature>
<dbReference type="CDD" id="cd00082">
    <property type="entry name" value="HisKA"/>
    <property type="match status" value="1"/>
</dbReference>
<dbReference type="SMART" id="SM00387">
    <property type="entry name" value="HATPase_c"/>
    <property type="match status" value="1"/>
</dbReference>
<dbReference type="PROSITE" id="PS50109">
    <property type="entry name" value="HIS_KIN"/>
    <property type="match status" value="1"/>
</dbReference>
<dbReference type="CDD" id="cd00130">
    <property type="entry name" value="PAS"/>
    <property type="match status" value="2"/>
</dbReference>
<dbReference type="InterPro" id="IPR005467">
    <property type="entry name" value="His_kinase_dom"/>
</dbReference>
<evidence type="ECO:0000256" key="9">
    <source>
        <dbReference type="ARBA" id="ARBA00070616"/>
    </source>
</evidence>
<dbReference type="FunFam" id="3.30.565.10:FF:000049">
    <property type="entry name" value="Two-component sensor histidine kinase"/>
    <property type="match status" value="1"/>
</dbReference>
<dbReference type="Gene3D" id="3.30.450.20">
    <property type="entry name" value="PAS domain"/>
    <property type="match status" value="3"/>
</dbReference>
<dbReference type="InterPro" id="IPR013656">
    <property type="entry name" value="PAS_4"/>
</dbReference>
<evidence type="ECO:0000259" key="12">
    <source>
        <dbReference type="PROSITE" id="PS50109"/>
    </source>
</evidence>
<feature type="transmembrane region" description="Helical" evidence="11">
    <location>
        <begin position="264"/>
        <end position="286"/>
    </location>
</feature>
<dbReference type="InterPro" id="IPR011006">
    <property type="entry name" value="CheY-like_superfamily"/>
</dbReference>
<feature type="domain" description="PAS" evidence="14">
    <location>
        <begin position="471"/>
        <end position="541"/>
    </location>
</feature>
<evidence type="ECO:0000259" key="15">
    <source>
        <dbReference type="PROSITE" id="PS50113"/>
    </source>
</evidence>
<dbReference type="GO" id="GO:0005886">
    <property type="term" value="C:plasma membrane"/>
    <property type="evidence" value="ECO:0007669"/>
    <property type="project" value="TreeGrafter"/>
</dbReference>
<evidence type="ECO:0000259" key="13">
    <source>
        <dbReference type="PROSITE" id="PS50110"/>
    </source>
</evidence>